<keyword evidence="3 4" id="KW-0268">Exocytosis</keyword>
<dbReference type="GO" id="GO:0015031">
    <property type="term" value="P:protein transport"/>
    <property type="evidence" value="ECO:0007669"/>
    <property type="project" value="UniProtKB-KW"/>
</dbReference>
<dbReference type="Pfam" id="PF04048">
    <property type="entry name" value="Sec8_N"/>
    <property type="match status" value="1"/>
</dbReference>
<evidence type="ECO:0000313" key="7">
    <source>
        <dbReference type="Proteomes" id="UP000054324"/>
    </source>
</evidence>
<dbReference type="GeneID" id="20315963"/>
<dbReference type="OrthoDB" id="272977at2759"/>
<dbReference type="STRING" id="6198.A0A075A8Z2"/>
<organism evidence="6 7">
    <name type="scientific">Opisthorchis viverrini</name>
    <name type="common">Southeast Asian liver fluke</name>
    <dbReference type="NCBI Taxonomy" id="6198"/>
    <lineage>
        <taxon>Eukaryota</taxon>
        <taxon>Metazoa</taxon>
        <taxon>Spiralia</taxon>
        <taxon>Lophotrochozoa</taxon>
        <taxon>Platyhelminthes</taxon>
        <taxon>Trematoda</taxon>
        <taxon>Digenea</taxon>
        <taxon>Opisthorchiida</taxon>
        <taxon>Opisthorchiata</taxon>
        <taxon>Opisthorchiidae</taxon>
        <taxon>Opisthorchis</taxon>
    </lineage>
</organism>
<dbReference type="Proteomes" id="UP000054324">
    <property type="component" value="Unassembled WGS sequence"/>
</dbReference>
<evidence type="ECO:0000256" key="2">
    <source>
        <dbReference type="ARBA" id="ARBA00022448"/>
    </source>
</evidence>
<proteinExistence type="inferred from homology"/>
<accession>A0A075A8Z2</accession>
<dbReference type="GO" id="GO:0006904">
    <property type="term" value="P:vesicle docking involved in exocytosis"/>
    <property type="evidence" value="ECO:0007669"/>
    <property type="project" value="InterPro"/>
</dbReference>
<name>A0A075A8Z2_OPIVI</name>
<dbReference type="GO" id="GO:0000145">
    <property type="term" value="C:exocyst"/>
    <property type="evidence" value="ECO:0007669"/>
    <property type="project" value="UniProtKB-UniRule"/>
</dbReference>
<dbReference type="KEGG" id="ovi:T265_01775"/>
<evidence type="ECO:0000256" key="3">
    <source>
        <dbReference type="ARBA" id="ARBA00022483"/>
    </source>
</evidence>
<dbReference type="GO" id="GO:0006612">
    <property type="term" value="P:protein targeting to membrane"/>
    <property type="evidence" value="ECO:0007669"/>
    <property type="project" value="UniProtKB-UniRule"/>
</dbReference>
<dbReference type="RefSeq" id="XP_009164129.1">
    <property type="nucleotide sequence ID" value="XM_009165865.1"/>
</dbReference>
<evidence type="ECO:0000256" key="1">
    <source>
        <dbReference type="ARBA" id="ARBA00010470"/>
    </source>
</evidence>
<feature type="domain" description="Exocyst complex component Sec8 N-terminal" evidence="5">
    <location>
        <begin position="29"/>
        <end position="119"/>
    </location>
</feature>
<dbReference type="GO" id="GO:0006893">
    <property type="term" value="P:Golgi to plasma membrane transport"/>
    <property type="evidence" value="ECO:0007669"/>
    <property type="project" value="TreeGrafter"/>
</dbReference>
<evidence type="ECO:0000256" key="4">
    <source>
        <dbReference type="RuleBase" id="RU367079"/>
    </source>
</evidence>
<keyword evidence="4" id="KW-0653">Protein transport</keyword>
<dbReference type="InterPro" id="IPR007191">
    <property type="entry name" value="Sec8_exocyst_N"/>
</dbReference>
<dbReference type="InterPro" id="IPR039682">
    <property type="entry name" value="Sec8/EXOC4"/>
</dbReference>
<dbReference type="PANTHER" id="PTHR14146:SF0">
    <property type="entry name" value="EXOCYST COMPLEX COMPONENT 4"/>
    <property type="match status" value="1"/>
</dbReference>
<evidence type="ECO:0000259" key="5">
    <source>
        <dbReference type="Pfam" id="PF04048"/>
    </source>
</evidence>
<protein>
    <recommendedName>
        <fullName evidence="4">Exocyst complex component Sec8</fullName>
    </recommendedName>
</protein>
<sequence length="1294" mass="144054">MSFIRSLMEHSSKDIREKKKLQLETDFTETGTVLNTCLTEKFDDVTKVLNIYNQVSERVSANMAAVSKIKSDLIECKSLLHCNREELRRLWLELVEQRHSIELLDILDQLQAAPDAIATLVSARAWPDATELMLYTAELLKSDIASVPALQTVKADLAHKNKNTSQINHIGTHGLIFLTKPSGVSCTRKFLAYGQINMASLLEAIRARGVIYLFVVHHLILAVHCGPLAKATSVSNLRTPTCVGCGEVSETFEKAGYWRTFLIEQQVFIVDHLQKQLRSLIYERPLALVVEKYLKRLKKPGTGGLFSSSNKSENTEKSSLLSRTIDPARFATLPLASWHTVSVVQPTADPNLRKNPQSVSAAIAARAATATADGGGMDQTLPKRTAQLSEAEWIRELVAITHCLAQLDRLPQILNAWCPQSHLAQLQHALSAPQKTDVFSGPLIPGQGLLGEIHRFIVLKAVSVVESKAISQGDVKLLSEIASPGYLVDLLQLVFDTLFMQSRACQLVIRTMKVASVFKNRSLRDLDGLSGDYVWSCIQREIELVLSVHLDQQSSDQIAGNPMTTSTTSAVSTTVGSVDISRLDLNSLMGRRRVGPFNLASAASIATPSFRPDSVAGTPASGGSGVVGAGDVKTPGVELFSFSNTSHFLSVNSYMREHRLFNETDVSTSPNDPSASEASYPLVCRPSYDNITSVYRQVMEFVAAAENEMNIVENHAENTSPTSVKRLSLLRMYLMNFIDTTFLPGALGALRRKLQRSLSAPDSLNSVVSQQVERELGLNRPILMTALCVDECLVEIKRMFLALPDYSDGVMKIGTSLLNEFIGAMWRVYRSLSEVDKSGTTVPSSDWAQDNDVSRFWKKFPVWLRMAAHEARIVANTTLLTSQRDGWALLGGMVDSGQRSEKSDTGDNDAARRISPATIVTLGLANEYDGSAGCAESQLNTRLVIPFAMERRSGPSETEDAKNNTSGFTPISFWLTGFIFSQQHLPGLLHEREATRLAAKETKQLLHMIKDEIPESQQPTQHKGVYQLPVVRNIQILKILGRLSESLCWLAHRVLGLDTWLRHLRRRMVQQHHLTEGSSDGESSKIPVTTFLDTPFAACSRELTRVADACLLMVYLEVRIQAYNHFGGLPENVNYSCPVDDVDADKYVTDFLVYLERVQDLLMHTFSRHKFRFIFDGLGDFISQLLLRLVPTIPRMNRNGNRKMCRNVYRLQQALASLTETHESDLIRVKQLFELFHLTPETVVNRLMEQGAAFEETVYRNLLELYQRSHPTHPYTKTQESIAKLSSVIKRTAA</sequence>
<comment type="function">
    <text evidence="4">Component of the exocyst complex involved in the docking of exocytic vesicles with fusion sites on the plasma membrane.</text>
</comment>
<gene>
    <name evidence="6" type="ORF">T265_01775</name>
</gene>
<evidence type="ECO:0000313" key="6">
    <source>
        <dbReference type="EMBL" id="KER32160.1"/>
    </source>
</evidence>
<reference evidence="6 7" key="1">
    <citation type="submission" date="2013-11" db="EMBL/GenBank/DDBJ databases">
        <title>Opisthorchis viverrini - life in the bile duct.</title>
        <authorList>
            <person name="Young N.D."/>
            <person name="Nagarajan N."/>
            <person name="Lin S.J."/>
            <person name="Korhonen P.K."/>
            <person name="Jex A.R."/>
            <person name="Hall R.S."/>
            <person name="Safavi-Hemami H."/>
            <person name="Kaewkong W."/>
            <person name="Bertrand D."/>
            <person name="Gao S."/>
            <person name="Seet Q."/>
            <person name="Wongkham S."/>
            <person name="Teh B.T."/>
            <person name="Wongkham C."/>
            <person name="Intapan P.M."/>
            <person name="Maleewong W."/>
            <person name="Yang X."/>
            <person name="Hu M."/>
            <person name="Wang Z."/>
            <person name="Hofmann A."/>
            <person name="Sternberg P.W."/>
            <person name="Tan P."/>
            <person name="Wang J."/>
            <person name="Gasser R.B."/>
        </authorList>
    </citation>
    <scope>NUCLEOTIDE SEQUENCE [LARGE SCALE GENOMIC DNA]</scope>
</reference>
<dbReference type="EMBL" id="KL596637">
    <property type="protein sequence ID" value="KER32160.1"/>
    <property type="molecule type" value="Genomic_DNA"/>
</dbReference>
<dbReference type="PANTHER" id="PTHR14146">
    <property type="entry name" value="EXOCYST COMPLEX COMPONENT 4"/>
    <property type="match status" value="1"/>
</dbReference>
<keyword evidence="7" id="KW-1185">Reference proteome</keyword>
<dbReference type="CTD" id="20315963"/>
<comment type="similarity">
    <text evidence="1 4">Belongs to the SEC8 family.</text>
</comment>
<keyword evidence="2 4" id="KW-0813">Transport</keyword>
<dbReference type="GO" id="GO:0090522">
    <property type="term" value="P:vesicle tethering involved in exocytosis"/>
    <property type="evidence" value="ECO:0007669"/>
    <property type="project" value="UniProtKB-UniRule"/>
</dbReference>